<dbReference type="Gene3D" id="3.30.565.10">
    <property type="entry name" value="Histidine kinase-like ATPase, C-terminal domain"/>
    <property type="match status" value="1"/>
</dbReference>
<evidence type="ECO:0000313" key="7">
    <source>
        <dbReference type="Proteomes" id="UP000199700"/>
    </source>
</evidence>
<keyword evidence="4" id="KW-1133">Transmembrane helix</keyword>
<dbReference type="AlphaFoldDB" id="A0A1H1QFA9"/>
<dbReference type="InterPro" id="IPR036890">
    <property type="entry name" value="HATPase_C_sf"/>
</dbReference>
<feature type="transmembrane region" description="Helical" evidence="4">
    <location>
        <begin position="114"/>
        <end position="135"/>
    </location>
</feature>
<gene>
    <name evidence="6" type="ORF">SAMN04489751_1499</name>
</gene>
<feature type="transmembrane region" description="Helical" evidence="4">
    <location>
        <begin position="141"/>
        <end position="160"/>
    </location>
</feature>
<dbReference type="EMBL" id="LT629739">
    <property type="protein sequence ID" value="SDS21579.1"/>
    <property type="molecule type" value="Genomic_DNA"/>
</dbReference>
<dbReference type="GO" id="GO:0046983">
    <property type="term" value="F:protein dimerization activity"/>
    <property type="evidence" value="ECO:0007669"/>
    <property type="project" value="InterPro"/>
</dbReference>
<dbReference type="Proteomes" id="UP000199700">
    <property type="component" value="Chromosome"/>
</dbReference>
<keyword evidence="4" id="KW-0472">Membrane</keyword>
<protein>
    <submittedName>
        <fullName evidence="6">Two-component system, NarL family, sensor histidine kinase DesK</fullName>
    </submittedName>
</protein>
<dbReference type="Pfam" id="PF07730">
    <property type="entry name" value="HisKA_3"/>
    <property type="match status" value="1"/>
</dbReference>
<evidence type="ECO:0000313" key="6">
    <source>
        <dbReference type="EMBL" id="SDS21579.1"/>
    </source>
</evidence>
<reference evidence="6" key="1">
    <citation type="submission" date="2016-10" db="EMBL/GenBank/DDBJ databases">
        <authorList>
            <person name="Varghese N."/>
            <person name="Submissions S."/>
        </authorList>
    </citation>
    <scope>NUCLEOTIDE SEQUENCE [LARGE SCALE GENOMIC DNA]</scope>
    <source>
        <strain evidence="6">DSM 22082</strain>
    </source>
</reference>
<proteinExistence type="predicted"/>
<dbReference type="Gene3D" id="1.20.5.1930">
    <property type="match status" value="1"/>
</dbReference>
<dbReference type="InterPro" id="IPR050482">
    <property type="entry name" value="Sensor_HK_TwoCompSys"/>
</dbReference>
<keyword evidence="3" id="KW-0902">Two-component regulatory system</keyword>
<organism evidence="6 7">
    <name type="scientific">Brevibacterium sandarakinum</name>
    <dbReference type="NCBI Taxonomy" id="629680"/>
    <lineage>
        <taxon>Bacteria</taxon>
        <taxon>Bacillati</taxon>
        <taxon>Actinomycetota</taxon>
        <taxon>Actinomycetes</taxon>
        <taxon>Micrococcales</taxon>
        <taxon>Brevibacteriaceae</taxon>
        <taxon>Brevibacterium</taxon>
    </lineage>
</organism>
<dbReference type="STRING" id="629680.SAMN04489751_1499"/>
<dbReference type="PANTHER" id="PTHR24421:SF63">
    <property type="entry name" value="SENSOR HISTIDINE KINASE DESK"/>
    <property type="match status" value="1"/>
</dbReference>
<feature type="transmembrane region" description="Helical" evidence="4">
    <location>
        <begin position="20"/>
        <end position="41"/>
    </location>
</feature>
<evidence type="ECO:0000256" key="2">
    <source>
        <dbReference type="ARBA" id="ARBA00022777"/>
    </source>
</evidence>
<dbReference type="GO" id="GO:0016020">
    <property type="term" value="C:membrane"/>
    <property type="evidence" value="ECO:0007669"/>
    <property type="project" value="InterPro"/>
</dbReference>
<dbReference type="GO" id="GO:0000155">
    <property type="term" value="F:phosphorelay sensor kinase activity"/>
    <property type="evidence" value="ECO:0007669"/>
    <property type="project" value="InterPro"/>
</dbReference>
<feature type="domain" description="Signal transduction histidine kinase subgroup 3 dimerisation and phosphoacceptor" evidence="5">
    <location>
        <begin position="187"/>
        <end position="250"/>
    </location>
</feature>
<accession>A0A1H1QFA9</accession>
<evidence type="ECO:0000259" key="5">
    <source>
        <dbReference type="Pfam" id="PF07730"/>
    </source>
</evidence>
<feature type="transmembrane region" description="Helical" evidence="4">
    <location>
        <begin position="81"/>
        <end position="102"/>
    </location>
</feature>
<dbReference type="PANTHER" id="PTHR24421">
    <property type="entry name" value="NITRATE/NITRITE SENSOR PROTEIN NARX-RELATED"/>
    <property type="match status" value="1"/>
</dbReference>
<name>A0A1H1QFA9_BRESA</name>
<evidence type="ECO:0000256" key="1">
    <source>
        <dbReference type="ARBA" id="ARBA00022679"/>
    </source>
</evidence>
<dbReference type="InterPro" id="IPR011712">
    <property type="entry name" value="Sig_transdc_His_kin_sub3_dim/P"/>
</dbReference>
<keyword evidence="2 6" id="KW-0418">Kinase</keyword>
<keyword evidence="7" id="KW-1185">Reference proteome</keyword>
<keyword evidence="4" id="KW-0812">Transmembrane</keyword>
<sequence>MTVPAETTSPTRTLARMRVLVSQGFIVAWAVTWLTTLASAADSWWHPLLLLPSAGLTLPPVLRWQQTYAGTRATLGLSVGIVTWTISSLLHISPGAVVAVAIPAAAMIRGKTNISLFASTGTIMGCAAIGLLVSITQSQLTLLYVGLAVLLPAIWALAFWGTRVSWNLLVELDAGHQTYTNLAVLRERFRIAADLHDIQGHTLHVVKLKTALAQRLLRADPDAAEVEIAQIQELLLETIGQSKSLAHGERNLTLAGELENARQLFEADNIDVSVRNGGTPTGIVETLSSLVLREATTNILRHAQANQVHITLTPASILITNDGLSTSVDPDLNGLAVLRKRINEADGHLIARIENDEFITEAEFPGTQERKSL</sequence>
<evidence type="ECO:0000256" key="3">
    <source>
        <dbReference type="ARBA" id="ARBA00023012"/>
    </source>
</evidence>
<keyword evidence="1" id="KW-0808">Transferase</keyword>
<evidence type="ECO:0000256" key="4">
    <source>
        <dbReference type="SAM" id="Phobius"/>
    </source>
</evidence>